<evidence type="ECO:0000256" key="5">
    <source>
        <dbReference type="ARBA" id="ARBA00022989"/>
    </source>
</evidence>
<keyword evidence="6" id="KW-0472">Membrane</keyword>
<protein>
    <recommendedName>
        <fullName evidence="8">Membrane transport protein MMPL domain-containing protein</fullName>
    </recommendedName>
</protein>
<feature type="compositionally biased region" description="Basic residues" evidence="7">
    <location>
        <begin position="148"/>
        <end position="158"/>
    </location>
</feature>
<accession>A0ABT9QZS8</accession>
<evidence type="ECO:0000256" key="1">
    <source>
        <dbReference type="ARBA" id="ARBA00004651"/>
    </source>
</evidence>
<dbReference type="PANTHER" id="PTHR33406">
    <property type="entry name" value="MEMBRANE PROTEIN MJ1562-RELATED"/>
    <property type="match status" value="1"/>
</dbReference>
<feature type="compositionally biased region" description="Basic and acidic residues" evidence="7">
    <location>
        <begin position="180"/>
        <end position="190"/>
    </location>
</feature>
<evidence type="ECO:0000256" key="7">
    <source>
        <dbReference type="SAM" id="MobiDB-lite"/>
    </source>
</evidence>
<evidence type="ECO:0000259" key="8">
    <source>
        <dbReference type="Pfam" id="PF03176"/>
    </source>
</evidence>
<comment type="caution">
    <text evidence="9">The sequence shown here is derived from an EMBL/GenBank/DDBJ whole genome shotgun (WGS) entry which is preliminary data.</text>
</comment>
<sequence length="271" mass="28361">MCLRVDAGRPIAHVAAEAGVSRTLPAGVSDPTSVFVTATDGGVLTAGRLDGLSHALTQVKGVGQVARTVLNKDHRAARIDLCTTADPQSQQARDLASGPIRAAVAQHTPAGTTAHVGGTAAIIADISTAVDHDLKIVFPVGAVPVRRGAGHRLQHPHRRPDPGGDAATGPGPRRRGPRGTAHDTGHRDGRPGAGRLLRQPRHVPGQRADGLRDEAGHHALRARRVAGAGPRLAALLGRAMWWPLRPRPTKDGHRQDRATEPAPEPDRVTAC</sequence>
<comment type="similarity">
    <text evidence="2">Belongs to the resistance-nodulation-cell division (RND) (TC 2.A.6) family. MmpL subfamily.</text>
</comment>
<name>A0ABT9QZS8_9ACTN</name>
<feature type="compositionally biased region" description="Basic and acidic residues" evidence="7">
    <location>
        <begin position="248"/>
        <end position="271"/>
    </location>
</feature>
<evidence type="ECO:0000313" key="10">
    <source>
        <dbReference type="Proteomes" id="UP001230426"/>
    </source>
</evidence>
<dbReference type="Pfam" id="PF03176">
    <property type="entry name" value="MMPL"/>
    <property type="match status" value="1"/>
</dbReference>
<proteinExistence type="inferred from homology"/>
<evidence type="ECO:0000256" key="3">
    <source>
        <dbReference type="ARBA" id="ARBA00022475"/>
    </source>
</evidence>
<evidence type="ECO:0000256" key="2">
    <source>
        <dbReference type="ARBA" id="ARBA00010157"/>
    </source>
</evidence>
<organism evidence="9 10">
    <name type="scientific">Streptosporangium brasiliense</name>
    <dbReference type="NCBI Taxonomy" id="47480"/>
    <lineage>
        <taxon>Bacteria</taxon>
        <taxon>Bacillati</taxon>
        <taxon>Actinomycetota</taxon>
        <taxon>Actinomycetes</taxon>
        <taxon>Streptosporangiales</taxon>
        <taxon>Streptosporangiaceae</taxon>
        <taxon>Streptosporangium</taxon>
    </lineage>
</organism>
<feature type="region of interest" description="Disordered" evidence="7">
    <location>
        <begin position="244"/>
        <end position="271"/>
    </location>
</feature>
<feature type="domain" description="Membrane transport protein MMPL" evidence="8">
    <location>
        <begin position="58"/>
        <end position="143"/>
    </location>
</feature>
<evidence type="ECO:0000313" key="9">
    <source>
        <dbReference type="EMBL" id="MDP9862102.1"/>
    </source>
</evidence>
<evidence type="ECO:0000256" key="4">
    <source>
        <dbReference type="ARBA" id="ARBA00022692"/>
    </source>
</evidence>
<keyword evidence="10" id="KW-1185">Reference proteome</keyword>
<evidence type="ECO:0000256" key="6">
    <source>
        <dbReference type="ARBA" id="ARBA00023136"/>
    </source>
</evidence>
<gene>
    <name evidence="9" type="ORF">J2S55_001361</name>
</gene>
<comment type="subcellular location">
    <subcellularLocation>
        <location evidence="1">Cell membrane</location>
        <topology evidence="1">Multi-pass membrane protein</topology>
    </subcellularLocation>
</comment>
<reference evidence="9 10" key="1">
    <citation type="submission" date="2023-07" db="EMBL/GenBank/DDBJ databases">
        <title>Sequencing the genomes of 1000 actinobacteria strains.</title>
        <authorList>
            <person name="Klenk H.-P."/>
        </authorList>
    </citation>
    <scope>NUCLEOTIDE SEQUENCE [LARGE SCALE GENOMIC DNA]</scope>
    <source>
        <strain evidence="9 10">DSM 44109</strain>
    </source>
</reference>
<dbReference type="Proteomes" id="UP001230426">
    <property type="component" value="Unassembled WGS sequence"/>
</dbReference>
<dbReference type="InterPro" id="IPR004869">
    <property type="entry name" value="MMPL_dom"/>
</dbReference>
<dbReference type="PANTHER" id="PTHR33406:SF6">
    <property type="entry name" value="MEMBRANE PROTEIN YDGH-RELATED"/>
    <property type="match status" value="1"/>
</dbReference>
<feature type="region of interest" description="Disordered" evidence="7">
    <location>
        <begin position="147"/>
        <end position="211"/>
    </location>
</feature>
<keyword evidence="3" id="KW-1003">Cell membrane</keyword>
<dbReference type="InterPro" id="IPR050545">
    <property type="entry name" value="Mycobact_MmpL"/>
</dbReference>
<keyword evidence="5" id="KW-1133">Transmembrane helix</keyword>
<keyword evidence="4" id="KW-0812">Transmembrane</keyword>
<dbReference type="EMBL" id="JAUSRB010000001">
    <property type="protein sequence ID" value="MDP9862102.1"/>
    <property type="molecule type" value="Genomic_DNA"/>
</dbReference>